<keyword evidence="8 10" id="KW-0067">ATP-binding</keyword>
<dbReference type="EMBL" id="AGNL01019300">
    <property type="protein sequence ID" value="EJK61934.1"/>
    <property type="molecule type" value="Genomic_DNA"/>
</dbReference>
<feature type="binding site" evidence="10">
    <location>
        <position position="18"/>
    </location>
    <ligand>
        <name>ATP</name>
        <dbReference type="ChEBI" id="CHEBI:30616"/>
    </ligand>
</feature>
<evidence type="ECO:0000256" key="10">
    <source>
        <dbReference type="HAMAP-Rule" id="MF_03173"/>
    </source>
</evidence>
<evidence type="ECO:0000256" key="2">
    <source>
        <dbReference type="ARBA" id="ARBA00022490"/>
    </source>
</evidence>
<keyword evidence="12" id="KW-1185">Reference proteome</keyword>
<feature type="binding site" evidence="10">
    <location>
        <position position="21"/>
    </location>
    <ligand>
        <name>ATP</name>
        <dbReference type="ChEBI" id="CHEBI:30616"/>
    </ligand>
</feature>
<organism evidence="11 12">
    <name type="scientific">Thalassiosira oceanica</name>
    <name type="common">Marine diatom</name>
    <dbReference type="NCBI Taxonomy" id="159749"/>
    <lineage>
        <taxon>Eukaryota</taxon>
        <taxon>Sar</taxon>
        <taxon>Stramenopiles</taxon>
        <taxon>Ochrophyta</taxon>
        <taxon>Bacillariophyta</taxon>
        <taxon>Coscinodiscophyceae</taxon>
        <taxon>Thalassiosirophycidae</taxon>
        <taxon>Thalassiosirales</taxon>
        <taxon>Thalassiosiraceae</taxon>
        <taxon>Thalassiosira</taxon>
    </lineage>
</organism>
<dbReference type="GO" id="GO:0005737">
    <property type="term" value="C:cytoplasm"/>
    <property type="evidence" value="ECO:0007669"/>
    <property type="project" value="UniProtKB-SubCell"/>
</dbReference>
<dbReference type="Gene3D" id="3.40.50.300">
    <property type="entry name" value="P-loop containing nucleotide triphosphate hydrolases"/>
    <property type="match status" value="1"/>
</dbReference>
<dbReference type="PANTHER" id="PTHR12595">
    <property type="entry name" value="POS9-ACTIVATING FACTOR FAP7-RELATED"/>
    <property type="match status" value="1"/>
</dbReference>
<evidence type="ECO:0000256" key="5">
    <source>
        <dbReference type="ARBA" id="ARBA00022679"/>
    </source>
</evidence>
<evidence type="ECO:0000256" key="9">
    <source>
        <dbReference type="ARBA" id="ARBA00023242"/>
    </source>
</evidence>
<dbReference type="EC" id="2.7.4.3" evidence="10"/>
<comment type="similarity">
    <text evidence="10">Belongs to the adenylate kinase family. AK6 subfamily.</text>
</comment>
<dbReference type="GO" id="GO:0005634">
    <property type="term" value="C:nucleus"/>
    <property type="evidence" value="ECO:0007669"/>
    <property type="project" value="UniProtKB-SubCell"/>
</dbReference>
<keyword evidence="9 10" id="KW-0539">Nucleus</keyword>
<feature type="binding site" evidence="10">
    <location>
        <position position="20"/>
    </location>
    <ligand>
        <name>ATP</name>
        <dbReference type="ChEBI" id="CHEBI:30616"/>
    </ligand>
</feature>
<feature type="region of interest" description="NMPbind" evidence="10">
    <location>
        <begin position="38"/>
        <end position="61"/>
    </location>
</feature>
<feature type="binding site" evidence="10">
    <location>
        <position position="22"/>
    </location>
    <ligand>
        <name>ATP</name>
        <dbReference type="ChEBI" id="CHEBI:30616"/>
    </ligand>
</feature>
<keyword evidence="6 10" id="KW-0547">Nucleotide-binding</keyword>
<evidence type="ECO:0000256" key="8">
    <source>
        <dbReference type="ARBA" id="ARBA00022840"/>
    </source>
</evidence>
<comment type="function">
    <text evidence="10">Broad-specificity nucleoside monophosphate (NMP) kinase that catalyzes the reversible transfer of the terminal phosphate group between nucleoside triphosphates and monophosphates. Has also ATPase activity. Involved in the late cytoplasmic maturation steps of the 40S ribosomal particles, specifically 18S rRNA maturation. While NMP activity is not required for ribosome maturation, ATPase activity is. Associates transiently with small ribosomal subunit protein uS11. ATP hydrolysis breaks the interaction with uS11. May temporarily remove uS11 from the ribosome to enable a conformational change of the ribosomal RNA that is needed for the final maturation step of the small ribosomal subunit. Its NMP activity may have a role in nuclear energy homeostasis.</text>
</comment>
<evidence type="ECO:0000256" key="1">
    <source>
        <dbReference type="ARBA" id="ARBA00000582"/>
    </source>
</evidence>
<keyword evidence="2 10" id="KW-0963">Cytoplasm</keyword>
<evidence type="ECO:0000313" key="11">
    <source>
        <dbReference type="EMBL" id="EJK61934.1"/>
    </source>
</evidence>
<keyword evidence="4 10" id="KW-0698">rRNA processing</keyword>
<keyword evidence="5 10" id="KW-0808">Transferase</keyword>
<evidence type="ECO:0000256" key="3">
    <source>
        <dbReference type="ARBA" id="ARBA00022517"/>
    </source>
</evidence>
<dbReference type="OrthoDB" id="10251185at2759"/>
<name>K0SAD9_THAOC</name>
<comment type="catalytic activity">
    <reaction evidence="1 10">
        <text>AMP + ATP = 2 ADP</text>
        <dbReference type="Rhea" id="RHEA:12973"/>
        <dbReference type="ChEBI" id="CHEBI:30616"/>
        <dbReference type="ChEBI" id="CHEBI:456215"/>
        <dbReference type="ChEBI" id="CHEBI:456216"/>
        <dbReference type="EC" id="2.7.4.3"/>
    </reaction>
</comment>
<keyword evidence="7 10" id="KW-0418">Kinase</keyword>
<dbReference type="GO" id="GO:0004017">
    <property type="term" value="F:AMP kinase activity"/>
    <property type="evidence" value="ECO:0007669"/>
    <property type="project" value="UniProtKB-UniRule"/>
</dbReference>
<evidence type="ECO:0000256" key="7">
    <source>
        <dbReference type="ARBA" id="ARBA00022777"/>
    </source>
</evidence>
<protein>
    <recommendedName>
        <fullName evidence="10">Adenylate kinase isoenzyme 6 homolog</fullName>
        <shortName evidence="10">AK6</shortName>
        <ecNumber evidence="10">2.7.4.3</ecNumber>
    </recommendedName>
    <alternativeName>
        <fullName evidence="10">Dual activity adenylate kinase/ATPase</fullName>
        <shortName evidence="10">AK/ATPase</shortName>
    </alternativeName>
</protein>
<gene>
    <name evidence="11" type="ORF">THAOC_17484</name>
</gene>
<proteinExistence type="inferred from homology"/>
<reference evidence="11 12" key="1">
    <citation type="journal article" date="2012" name="Genome Biol.">
        <title>Genome and low-iron response of an oceanic diatom adapted to chronic iron limitation.</title>
        <authorList>
            <person name="Lommer M."/>
            <person name="Specht M."/>
            <person name="Roy A.S."/>
            <person name="Kraemer L."/>
            <person name="Andreson R."/>
            <person name="Gutowska M.A."/>
            <person name="Wolf J."/>
            <person name="Bergner S.V."/>
            <person name="Schilhabel M.B."/>
            <person name="Klostermeier U.C."/>
            <person name="Beiko R.G."/>
            <person name="Rosenstiel P."/>
            <person name="Hippler M."/>
            <person name="Laroche J."/>
        </authorList>
    </citation>
    <scope>NUCLEOTIDE SEQUENCE [LARGE SCALE GENOMIC DNA]</scope>
    <source>
        <strain evidence="11 12">CCMP1005</strain>
    </source>
</reference>
<dbReference type="AlphaFoldDB" id="K0SAD9"/>
<sequence>MSDTERKRPNILITGTPGVGKTATASLIAEQIGFRHVNVGDLIKQHKCYDGRDEDLDTHILDEDKLLDLMESMFQECADENKGIVADYHSSELFPERWFDLILVLRARTEVLFDRLSQRGYGEKKRDENLEAEIMQVCLDEAKESYDKEIVVEVHSNTIEEMESNVDRCKIWVEQWIKDNA</sequence>
<comment type="caution">
    <text evidence="11">The sequence shown here is derived from an EMBL/GenBank/DDBJ whole genome shotgun (WGS) entry which is preliminary data.</text>
</comment>
<comment type="subcellular location">
    <subcellularLocation>
        <location evidence="10">Cytoplasm</location>
    </subcellularLocation>
    <subcellularLocation>
        <location evidence="10">Nucleus</location>
    </subcellularLocation>
</comment>
<evidence type="ECO:0000256" key="6">
    <source>
        <dbReference type="ARBA" id="ARBA00022741"/>
    </source>
</evidence>
<dbReference type="InterPro" id="IPR027417">
    <property type="entry name" value="P-loop_NTPase"/>
</dbReference>
<dbReference type="GO" id="GO:0016887">
    <property type="term" value="F:ATP hydrolysis activity"/>
    <property type="evidence" value="ECO:0007669"/>
    <property type="project" value="UniProtKB-UniRule"/>
</dbReference>
<accession>K0SAD9</accession>
<dbReference type="SUPFAM" id="SSF52540">
    <property type="entry name" value="P-loop containing nucleoside triphosphate hydrolases"/>
    <property type="match status" value="1"/>
</dbReference>
<keyword evidence="3 10" id="KW-0690">Ribosome biogenesis</keyword>
<comment type="catalytic activity">
    <reaction evidence="10">
        <text>ATP + H2O = ADP + phosphate + H(+)</text>
        <dbReference type="Rhea" id="RHEA:13065"/>
        <dbReference type="ChEBI" id="CHEBI:15377"/>
        <dbReference type="ChEBI" id="CHEBI:15378"/>
        <dbReference type="ChEBI" id="CHEBI:30616"/>
        <dbReference type="ChEBI" id="CHEBI:43474"/>
        <dbReference type="ChEBI" id="CHEBI:456216"/>
    </reaction>
</comment>
<dbReference type="HAMAP" id="MF_00039">
    <property type="entry name" value="Adenylate_kinase_AK6"/>
    <property type="match status" value="1"/>
</dbReference>
<dbReference type="OMA" id="QCEIFGT"/>
<dbReference type="GO" id="GO:0005524">
    <property type="term" value="F:ATP binding"/>
    <property type="evidence" value="ECO:0007669"/>
    <property type="project" value="UniProtKB-KW"/>
</dbReference>
<dbReference type="eggNOG" id="KOG3347">
    <property type="taxonomic scope" value="Eukaryota"/>
</dbReference>
<dbReference type="Pfam" id="PF13238">
    <property type="entry name" value="AAA_18"/>
    <property type="match status" value="1"/>
</dbReference>
<comment type="subunit">
    <text evidence="10">Interacts with small ribosomal subunit protein uS11. Not a structural component of 43S pre-ribosomes, but transiently interacts with them by binding to uS11.</text>
</comment>
<comment type="caution">
    <text evidence="10">Lacks conserved residue(s) required for the propagation of feature annotation.</text>
</comment>
<evidence type="ECO:0000256" key="4">
    <source>
        <dbReference type="ARBA" id="ARBA00022552"/>
    </source>
</evidence>
<dbReference type="PANTHER" id="PTHR12595:SF0">
    <property type="entry name" value="ADENYLATE KINASE ISOENZYME 6"/>
    <property type="match status" value="1"/>
</dbReference>
<feature type="region of interest" description="LID" evidence="10">
    <location>
        <begin position="118"/>
        <end position="128"/>
    </location>
</feature>
<feature type="binding site" evidence="10">
    <location>
        <position position="119"/>
    </location>
    <ligand>
        <name>ATP</name>
        <dbReference type="ChEBI" id="CHEBI:30616"/>
    </ligand>
</feature>
<dbReference type="Proteomes" id="UP000266841">
    <property type="component" value="Unassembled WGS sequence"/>
</dbReference>
<dbReference type="FunFam" id="3.40.50.300:FF:000372">
    <property type="entry name" value="Adenylate kinase isoenzyme 6 homolog"/>
    <property type="match status" value="1"/>
</dbReference>
<evidence type="ECO:0000313" key="12">
    <source>
        <dbReference type="Proteomes" id="UP000266841"/>
    </source>
</evidence>
<dbReference type="GO" id="GO:0042274">
    <property type="term" value="P:ribosomal small subunit biogenesis"/>
    <property type="evidence" value="ECO:0007669"/>
    <property type="project" value="UniProtKB-UniRule"/>
</dbReference>
<dbReference type="InterPro" id="IPR020618">
    <property type="entry name" value="Adenyl_kinase_AK6"/>
</dbReference>
<dbReference type="GO" id="GO:0006364">
    <property type="term" value="P:rRNA processing"/>
    <property type="evidence" value="ECO:0007669"/>
    <property type="project" value="UniProtKB-KW"/>
</dbReference>